<dbReference type="RefSeq" id="WP_340344442.1">
    <property type="nucleotide sequence ID" value="NZ_JBBKZT010000010.1"/>
</dbReference>
<dbReference type="InterPro" id="IPR045506">
    <property type="entry name" value="DUF6484"/>
</dbReference>
<proteinExistence type="predicted"/>
<organism evidence="2 3">
    <name type="scientific">Variovorax rhizosphaerae</name>
    <dbReference type="NCBI Taxonomy" id="1836200"/>
    <lineage>
        <taxon>Bacteria</taxon>
        <taxon>Pseudomonadati</taxon>
        <taxon>Pseudomonadota</taxon>
        <taxon>Betaproteobacteria</taxon>
        <taxon>Burkholderiales</taxon>
        <taxon>Comamonadaceae</taxon>
        <taxon>Variovorax</taxon>
    </lineage>
</organism>
<sequence>MTSNASNALLKWPEPTPAKETGALTGRLVAIDAGRPIVEFDAGRGLQEVPARVLQDMAPGGQPWAVGQSVLLVLERGDASLPVIIGRVADTLPRPSLELRGDELNFEGREQVVLRCGEASITLRADGQVLIKGSRLLSRASESNKIRGATVLIN</sequence>
<keyword evidence="3" id="KW-1185">Reference proteome</keyword>
<dbReference type="EMBL" id="JBBKZT010000010">
    <property type="protein sequence ID" value="MEJ8849313.1"/>
    <property type="molecule type" value="Genomic_DNA"/>
</dbReference>
<evidence type="ECO:0000313" key="2">
    <source>
        <dbReference type="EMBL" id="MEJ8849313.1"/>
    </source>
</evidence>
<accession>A0ABU8WP64</accession>
<feature type="domain" description="DUF6484" evidence="1">
    <location>
        <begin position="25"/>
        <end position="88"/>
    </location>
</feature>
<protein>
    <submittedName>
        <fullName evidence="2">DUF6484 domain-containing protein</fullName>
    </submittedName>
</protein>
<name>A0ABU8WP64_9BURK</name>
<dbReference type="Proteomes" id="UP001385892">
    <property type="component" value="Unassembled WGS sequence"/>
</dbReference>
<dbReference type="Pfam" id="PF20093">
    <property type="entry name" value="DUF6484"/>
    <property type="match status" value="1"/>
</dbReference>
<reference evidence="2 3" key="1">
    <citation type="submission" date="2024-03" db="EMBL/GenBank/DDBJ databases">
        <title>Novel species of the genus Variovorax.</title>
        <authorList>
            <person name="Liu Q."/>
            <person name="Xin Y.-H."/>
        </authorList>
    </citation>
    <scope>NUCLEOTIDE SEQUENCE [LARGE SCALE GENOMIC DNA]</scope>
    <source>
        <strain evidence="2 3">KACC 18900</strain>
    </source>
</reference>
<comment type="caution">
    <text evidence="2">The sequence shown here is derived from an EMBL/GenBank/DDBJ whole genome shotgun (WGS) entry which is preliminary data.</text>
</comment>
<gene>
    <name evidence="2" type="ORF">WKW82_21855</name>
</gene>
<evidence type="ECO:0000259" key="1">
    <source>
        <dbReference type="Pfam" id="PF20093"/>
    </source>
</evidence>
<evidence type="ECO:0000313" key="3">
    <source>
        <dbReference type="Proteomes" id="UP001385892"/>
    </source>
</evidence>